<dbReference type="InterPro" id="IPR022893">
    <property type="entry name" value="Shikimate_DH_fam"/>
</dbReference>
<reference evidence="11 12" key="1">
    <citation type="submission" date="2018-10" db="EMBL/GenBank/DDBJ databases">
        <title>Comparative analysis of microorganisms from saline springs in Andes Mountain Range, Colombia.</title>
        <authorList>
            <person name="Rubin E."/>
        </authorList>
    </citation>
    <scope>NUCLEOTIDE SEQUENCE [LARGE SCALE GENOMIC DNA]</scope>
    <source>
        <strain evidence="11 12">USBA 36</strain>
    </source>
</reference>
<dbReference type="PANTHER" id="PTHR21089">
    <property type="entry name" value="SHIKIMATE DEHYDROGENASE"/>
    <property type="match status" value="1"/>
</dbReference>
<evidence type="ECO:0000256" key="5">
    <source>
        <dbReference type="ARBA" id="ARBA00023002"/>
    </source>
</evidence>
<dbReference type="GO" id="GO:0005829">
    <property type="term" value="C:cytosol"/>
    <property type="evidence" value="ECO:0007669"/>
    <property type="project" value="TreeGrafter"/>
</dbReference>
<dbReference type="GO" id="GO:0009073">
    <property type="term" value="P:aromatic amino acid family biosynthetic process"/>
    <property type="evidence" value="ECO:0007669"/>
    <property type="project" value="UniProtKB-KW"/>
</dbReference>
<feature type="domain" description="Quinate/shikimate 5-dehydrogenase/glutamyl-tRNA reductase" evidence="9">
    <location>
        <begin position="122"/>
        <end position="175"/>
    </location>
</feature>
<comment type="pathway">
    <text evidence="8">Aromatic compound metabolism; 3,4-dihydroxybenzoate biosynthesis; 3-dehydroquinate from D-quinate (NAD(+) route).</text>
</comment>
<dbReference type="EC" id="1.1.1.25" evidence="2"/>
<dbReference type="CDD" id="cd01065">
    <property type="entry name" value="NAD_bind_Shikimate_DH"/>
    <property type="match status" value="1"/>
</dbReference>
<organism evidence="11 12">
    <name type="scientific">Oceanibaculum indicum</name>
    <dbReference type="NCBI Taxonomy" id="526216"/>
    <lineage>
        <taxon>Bacteria</taxon>
        <taxon>Pseudomonadati</taxon>
        <taxon>Pseudomonadota</taxon>
        <taxon>Alphaproteobacteria</taxon>
        <taxon>Rhodospirillales</taxon>
        <taxon>Oceanibaculaceae</taxon>
        <taxon>Oceanibaculum</taxon>
    </lineage>
</organism>
<dbReference type="SUPFAM" id="SSF53223">
    <property type="entry name" value="Aminoacid dehydrogenase-like, N-terminal domain"/>
    <property type="match status" value="1"/>
</dbReference>
<dbReference type="GO" id="GO:0004764">
    <property type="term" value="F:shikimate 3-dehydrogenase (NADP+) activity"/>
    <property type="evidence" value="ECO:0007669"/>
    <property type="project" value="UniProtKB-EC"/>
</dbReference>
<dbReference type="UniPathway" id="UPA00053">
    <property type="reaction ID" value="UER00087"/>
</dbReference>
<proteinExistence type="predicted"/>
<dbReference type="GO" id="GO:0009423">
    <property type="term" value="P:chorismate biosynthetic process"/>
    <property type="evidence" value="ECO:0007669"/>
    <property type="project" value="UniProtKB-UniPathway"/>
</dbReference>
<dbReference type="RefSeq" id="WP_121221704.1">
    <property type="nucleotide sequence ID" value="NZ_RBIG01000004.1"/>
</dbReference>
<evidence type="ECO:0000256" key="6">
    <source>
        <dbReference type="ARBA" id="ARBA00023141"/>
    </source>
</evidence>
<dbReference type="Proteomes" id="UP000277424">
    <property type="component" value="Unassembled WGS sequence"/>
</dbReference>
<evidence type="ECO:0000256" key="1">
    <source>
        <dbReference type="ARBA" id="ARBA00004871"/>
    </source>
</evidence>
<dbReference type="InterPro" id="IPR013708">
    <property type="entry name" value="Shikimate_DH-bd_N"/>
</dbReference>
<dbReference type="InterPro" id="IPR046346">
    <property type="entry name" value="Aminoacid_DH-like_N_sf"/>
</dbReference>
<dbReference type="EMBL" id="RBIG01000004">
    <property type="protein sequence ID" value="RKQ67991.1"/>
    <property type="molecule type" value="Genomic_DNA"/>
</dbReference>
<dbReference type="Pfam" id="PF01488">
    <property type="entry name" value="Shikimate_DH"/>
    <property type="match status" value="1"/>
</dbReference>
<evidence type="ECO:0000256" key="3">
    <source>
        <dbReference type="ARBA" id="ARBA00022605"/>
    </source>
</evidence>
<protein>
    <recommendedName>
        <fullName evidence="2">shikimate dehydrogenase (NADP(+))</fullName>
        <ecNumber evidence="2">1.1.1.25</ecNumber>
    </recommendedName>
</protein>
<gene>
    <name evidence="11" type="ORF">BCL74_3308</name>
</gene>
<evidence type="ECO:0000313" key="11">
    <source>
        <dbReference type="EMBL" id="RKQ67991.1"/>
    </source>
</evidence>
<dbReference type="Gene3D" id="3.40.50.720">
    <property type="entry name" value="NAD(P)-binding Rossmann-like Domain"/>
    <property type="match status" value="1"/>
</dbReference>
<evidence type="ECO:0000256" key="4">
    <source>
        <dbReference type="ARBA" id="ARBA00022857"/>
    </source>
</evidence>
<dbReference type="FunFam" id="3.40.50.720:FF:000086">
    <property type="entry name" value="Quinate/shikimate dehydrogenase"/>
    <property type="match status" value="1"/>
</dbReference>
<comment type="caution">
    <text evidence="11">The sequence shown here is derived from an EMBL/GenBank/DDBJ whole genome shotgun (WGS) entry which is preliminary data.</text>
</comment>
<evidence type="ECO:0000256" key="8">
    <source>
        <dbReference type="ARBA" id="ARBA00060613"/>
    </source>
</evidence>
<comment type="catalytic activity">
    <reaction evidence="7">
        <text>shikimate + NADP(+) = 3-dehydroshikimate + NADPH + H(+)</text>
        <dbReference type="Rhea" id="RHEA:17737"/>
        <dbReference type="ChEBI" id="CHEBI:15378"/>
        <dbReference type="ChEBI" id="CHEBI:16630"/>
        <dbReference type="ChEBI" id="CHEBI:36208"/>
        <dbReference type="ChEBI" id="CHEBI:57783"/>
        <dbReference type="ChEBI" id="CHEBI:58349"/>
        <dbReference type="EC" id="1.1.1.25"/>
    </reaction>
</comment>
<evidence type="ECO:0000259" key="9">
    <source>
        <dbReference type="Pfam" id="PF01488"/>
    </source>
</evidence>
<dbReference type="GO" id="GO:0008652">
    <property type="term" value="P:amino acid biosynthetic process"/>
    <property type="evidence" value="ECO:0007669"/>
    <property type="project" value="UniProtKB-KW"/>
</dbReference>
<dbReference type="OrthoDB" id="7873617at2"/>
<evidence type="ECO:0000256" key="7">
    <source>
        <dbReference type="ARBA" id="ARBA00049442"/>
    </source>
</evidence>
<dbReference type="Pfam" id="PF08501">
    <property type="entry name" value="Shikimate_dh_N"/>
    <property type="match status" value="1"/>
</dbReference>
<accession>A0A420WAF5</accession>
<dbReference type="InterPro" id="IPR036291">
    <property type="entry name" value="NAD(P)-bd_dom_sf"/>
</dbReference>
<keyword evidence="3" id="KW-0028">Amino-acid biosynthesis</keyword>
<sequence length="263" mass="28175">MITGKTKLYGIIADPIGHVRAPMLFNPLFAERGVDAVMVPFHVKPQNLKAWADGLRATENFGGIVITVPHKLEIAKLCDELGTAGRLIGAINALRRDPDGRLVGDMFDGKGFVAGMRHQGFEVTGKRVLLLGAGGAARAIAFELAAEGCERLTIQNRTMAKAEELAAAVKAAYPKVDVRAGSDDPAGHDTIVNSTSLGLKPGDALPMDVSRLTPDMLVAEIIMDPVETPLLQAAKQRGCPVHYGRHMLDQQILLLADFLRVGK</sequence>
<keyword evidence="6" id="KW-0057">Aromatic amino acid biosynthesis</keyword>
<evidence type="ECO:0000259" key="10">
    <source>
        <dbReference type="Pfam" id="PF08501"/>
    </source>
</evidence>
<evidence type="ECO:0000313" key="12">
    <source>
        <dbReference type="Proteomes" id="UP000277424"/>
    </source>
</evidence>
<comment type="pathway">
    <text evidence="1">Metabolic intermediate biosynthesis; chorismate biosynthesis; chorismate from D-erythrose 4-phosphate and phosphoenolpyruvate: step 4/7.</text>
</comment>
<dbReference type="InterPro" id="IPR006151">
    <property type="entry name" value="Shikm_DH/Glu-tRNA_Rdtase"/>
</dbReference>
<dbReference type="AlphaFoldDB" id="A0A420WAF5"/>
<dbReference type="GO" id="GO:0019632">
    <property type="term" value="P:shikimate metabolic process"/>
    <property type="evidence" value="ECO:0007669"/>
    <property type="project" value="TreeGrafter"/>
</dbReference>
<keyword evidence="5" id="KW-0560">Oxidoreductase</keyword>
<keyword evidence="4" id="KW-0521">NADP</keyword>
<dbReference type="Gene3D" id="3.40.50.10860">
    <property type="entry name" value="Leucine Dehydrogenase, chain A, domain 1"/>
    <property type="match status" value="1"/>
</dbReference>
<name>A0A420WAF5_9PROT</name>
<feature type="domain" description="Shikimate dehydrogenase substrate binding N-terminal" evidence="10">
    <location>
        <begin position="11"/>
        <end position="93"/>
    </location>
</feature>
<evidence type="ECO:0000256" key="2">
    <source>
        <dbReference type="ARBA" id="ARBA00012962"/>
    </source>
</evidence>
<dbReference type="SUPFAM" id="SSF51735">
    <property type="entry name" value="NAD(P)-binding Rossmann-fold domains"/>
    <property type="match status" value="1"/>
</dbReference>
<dbReference type="PANTHER" id="PTHR21089:SF1">
    <property type="entry name" value="BIFUNCTIONAL 3-DEHYDROQUINATE DEHYDRATASE_SHIKIMATE DEHYDROGENASE, CHLOROPLASTIC"/>
    <property type="match status" value="1"/>
</dbReference>
<dbReference type="GO" id="GO:0050661">
    <property type="term" value="F:NADP binding"/>
    <property type="evidence" value="ECO:0007669"/>
    <property type="project" value="TreeGrafter"/>
</dbReference>